<sequence length="400" mass="45587">MPICGLDVGKREVTACVLSSIPENLKRSANRAKVVKIEANQEGIDQLLSMADEFAIEPTGDYGRIFVNCIRNAGKTCLIVPAIRVRYYRKHHDCFNKNDRLDAFFVAAYALAKRSDPYAFYWPHAETLREKFLEHMGLTKMCTAKNNRLWQMLSYRWPEACVSKGGKRPVQTRDFLDPSPPALWRFIAGEPVFNYPSRSASLNSTIGSGLDDLTKAIASQVCDLEREMYAIELVVIDALMKESEFTPYHAVFDEFGFGPLVRAAILTRVYPIQRFLGEDSKPIIEYVYSPNSTRSDKLTKRRVSEAHFKLALGMGTYREDSGQKRKEKKTGCGYARRALFLHVRTRIMLTIGASVNSRKEYLQKHARYYANLDKKIPSTKRVMMACSLISRDLFKALSQL</sequence>
<protein>
    <submittedName>
        <fullName evidence="2">Transposase</fullName>
    </submittedName>
</protein>
<dbReference type="Pfam" id="PF01548">
    <property type="entry name" value="DEDD_Tnp_IS110"/>
    <property type="match status" value="1"/>
</dbReference>
<dbReference type="Proteomes" id="UP001600165">
    <property type="component" value="Unassembled WGS sequence"/>
</dbReference>
<organism evidence="2 3">
    <name type="scientific">Almyronema epifaneia S1</name>
    <dbReference type="NCBI Taxonomy" id="2991925"/>
    <lineage>
        <taxon>Bacteria</taxon>
        <taxon>Bacillati</taxon>
        <taxon>Cyanobacteriota</taxon>
        <taxon>Cyanophyceae</taxon>
        <taxon>Nodosilineales</taxon>
        <taxon>Nodosilineaceae</taxon>
        <taxon>Almyronema</taxon>
        <taxon>Almyronema epifaneia</taxon>
    </lineage>
</organism>
<reference evidence="2 3" key="1">
    <citation type="submission" date="2024-10" db="EMBL/GenBank/DDBJ databases">
        <authorList>
            <person name="Ratan Roy A."/>
            <person name="Morales Sandoval P.H."/>
            <person name="De Los Santos Villalobos S."/>
            <person name="Chakraborty S."/>
            <person name="Mukherjee J."/>
        </authorList>
    </citation>
    <scope>NUCLEOTIDE SEQUENCE [LARGE SCALE GENOMIC DNA]</scope>
    <source>
        <strain evidence="2 3">S1</strain>
    </source>
</reference>
<feature type="domain" description="Transposase IS110-like N-terminal" evidence="1">
    <location>
        <begin position="4"/>
        <end position="154"/>
    </location>
</feature>
<dbReference type="PANTHER" id="PTHR33055">
    <property type="entry name" value="TRANSPOSASE FOR INSERTION SEQUENCE ELEMENT IS1111A"/>
    <property type="match status" value="1"/>
</dbReference>
<evidence type="ECO:0000259" key="1">
    <source>
        <dbReference type="Pfam" id="PF01548"/>
    </source>
</evidence>
<gene>
    <name evidence="2" type="ORF">ACFVKH_00775</name>
</gene>
<evidence type="ECO:0000313" key="2">
    <source>
        <dbReference type="EMBL" id="MFE4104788.1"/>
    </source>
</evidence>
<evidence type="ECO:0000313" key="3">
    <source>
        <dbReference type="Proteomes" id="UP001600165"/>
    </source>
</evidence>
<proteinExistence type="predicted"/>
<accession>A0ABW6I9H2</accession>
<dbReference type="EMBL" id="JBHZOL010000004">
    <property type="protein sequence ID" value="MFE4104788.1"/>
    <property type="molecule type" value="Genomic_DNA"/>
</dbReference>
<dbReference type="InterPro" id="IPR047650">
    <property type="entry name" value="Transpos_IS110"/>
</dbReference>
<dbReference type="PANTHER" id="PTHR33055:SF3">
    <property type="entry name" value="PUTATIVE TRANSPOSASE FOR IS117-RELATED"/>
    <property type="match status" value="1"/>
</dbReference>
<dbReference type="InterPro" id="IPR002525">
    <property type="entry name" value="Transp_IS110-like_N"/>
</dbReference>
<name>A0ABW6I9H2_9CYAN</name>
<comment type="caution">
    <text evidence="2">The sequence shown here is derived from an EMBL/GenBank/DDBJ whole genome shotgun (WGS) entry which is preliminary data.</text>
</comment>
<dbReference type="RefSeq" id="WP_377960406.1">
    <property type="nucleotide sequence ID" value="NZ_JBHZOL010000004.1"/>
</dbReference>
<keyword evidence="3" id="KW-1185">Reference proteome</keyword>